<keyword evidence="3" id="KW-0575">Peroxidase</keyword>
<keyword evidence="7" id="KW-0408">Iron</keyword>
<dbReference type="PANTHER" id="PTHR42821">
    <property type="entry name" value="CATALASE"/>
    <property type="match status" value="1"/>
</dbReference>
<name>A0A7Y4IRC0_MYXXA</name>
<evidence type="ECO:0000256" key="8">
    <source>
        <dbReference type="ARBA" id="ARBA00023324"/>
    </source>
</evidence>
<dbReference type="InterPro" id="IPR043156">
    <property type="entry name" value="Catalase_clade2_helical"/>
</dbReference>
<dbReference type="GO" id="GO:0004096">
    <property type="term" value="F:catalase activity"/>
    <property type="evidence" value="ECO:0007669"/>
    <property type="project" value="UniProtKB-EC"/>
</dbReference>
<dbReference type="GO" id="GO:0006979">
    <property type="term" value="P:response to oxidative stress"/>
    <property type="evidence" value="ECO:0007669"/>
    <property type="project" value="InterPro"/>
</dbReference>
<reference evidence="10 11" key="1">
    <citation type="submission" date="2020-05" db="EMBL/GenBank/DDBJ databases">
        <authorList>
            <person name="Whitworth D."/>
        </authorList>
    </citation>
    <scope>NUCLEOTIDE SEQUENCE [LARGE SCALE GENOMIC DNA]</scope>
    <source>
        <strain evidence="10 11">AM005</strain>
    </source>
</reference>
<dbReference type="GO" id="GO:0042744">
    <property type="term" value="P:hydrogen peroxide catabolic process"/>
    <property type="evidence" value="ECO:0007669"/>
    <property type="project" value="UniProtKB-KW"/>
</dbReference>
<feature type="domain" description="Catalase immune-responsive" evidence="9">
    <location>
        <begin position="33"/>
        <end position="96"/>
    </location>
</feature>
<evidence type="ECO:0000256" key="3">
    <source>
        <dbReference type="ARBA" id="ARBA00022559"/>
    </source>
</evidence>
<dbReference type="PANTHER" id="PTHR42821:SF1">
    <property type="entry name" value="CATALASE-B"/>
    <property type="match status" value="1"/>
</dbReference>
<dbReference type="EMBL" id="JABFNT010000378">
    <property type="protein sequence ID" value="NOJ84024.1"/>
    <property type="molecule type" value="Genomic_DNA"/>
</dbReference>
<organism evidence="10 11">
    <name type="scientific">Myxococcus xanthus</name>
    <dbReference type="NCBI Taxonomy" id="34"/>
    <lineage>
        <taxon>Bacteria</taxon>
        <taxon>Pseudomonadati</taxon>
        <taxon>Myxococcota</taxon>
        <taxon>Myxococcia</taxon>
        <taxon>Myxococcales</taxon>
        <taxon>Cystobacterineae</taxon>
        <taxon>Myxococcaceae</taxon>
        <taxon>Myxococcus</taxon>
    </lineage>
</organism>
<dbReference type="Pfam" id="PF06628">
    <property type="entry name" value="Catalase-rel"/>
    <property type="match status" value="1"/>
</dbReference>
<dbReference type="SUPFAM" id="SSF56634">
    <property type="entry name" value="Heme-dependent catalase-like"/>
    <property type="match status" value="1"/>
</dbReference>
<protein>
    <recommendedName>
        <fullName evidence="2">catalase</fullName>
        <ecNumber evidence="2">1.11.1.6</ecNumber>
    </recommendedName>
</protein>
<dbReference type="InterPro" id="IPR020835">
    <property type="entry name" value="Catalase_sf"/>
</dbReference>
<evidence type="ECO:0000256" key="5">
    <source>
        <dbReference type="ARBA" id="ARBA00022723"/>
    </source>
</evidence>
<feature type="non-terminal residue" evidence="10">
    <location>
        <position position="130"/>
    </location>
</feature>
<dbReference type="GO" id="GO:0046872">
    <property type="term" value="F:metal ion binding"/>
    <property type="evidence" value="ECO:0007669"/>
    <property type="project" value="UniProtKB-KW"/>
</dbReference>
<keyword evidence="8" id="KW-0376">Hydrogen peroxide</keyword>
<keyword evidence="6" id="KW-0560">Oxidoreductase</keyword>
<dbReference type="GO" id="GO:0020037">
    <property type="term" value="F:heme binding"/>
    <property type="evidence" value="ECO:0007669"/>
    <property type="project" value="InterPro"/>
</dbReference>
<keyword evidence="4" id="KW-0349">Heme</keyword>
<dbReference type="InterPro" id="IPR024712">
    <property type="entry name" value="Catalase_clade2"/>
</dbReference>
<evidence type="ECO:0000256" key="1">
    <source>
        <dbReference type="ARBA" id="ARBA00001971"/>
    </source>
</evidence>
<dbReference type="Gene3D" id="1.20.1370.20">
    <property type="match status" value="1"/>
</dbReference>
<evidence type="ECO:0000259" key="9">
    <source>
        <dbReference type="Pfam" id="PF06628"/>
    </source>
</evidence>
<dbReference type="InterPro" id="IPR010582">
    <property type="entry name" value="Catalase_immune_responsive"/>
</dbReference>
<proteinExistence type="predicted"/>
<evidence type="ECO:0000256" key="7">
    <source>
        <dbReference type="ARBA" id="ARBA00023004"/>
    </source>
</evidence>
<accession>A0A7Y4IRC0</accession>
<dbReference type="GO" id="GO:0005829">
    <property type="term" value="C:cytosol"/>
    <property type="evidence" value="ECO:0007669"/>
    <property type="project" value="TreeGrafter"/>
</dbReference>
<feature type="non-terminal residue" evidence="10">
    <location>
        <position position="1"/>
    </location>
</feature>
<comment type="caution">
    <text evidence="10">The sequence shown here is derived from an EMBL/GenBank/DDBJ whole genome shotgun (WGS) entry which is preliminary data.</text>
</comment>
<comment type="cofactor">
    <cofactor evidence="1">
        <name>heme</name>
        <dbReference type="ChEBI" id="CHEBI:30413"/>
    </cofactor>
</comment>
<dbReference type="EC" id="1.11.1.6" evidence="2"/>
<gene>
    <name evidence="10" type="ORF">HNV28_37950</name>
</gene>
<dbReference type="Proteomes" id="UP000533080">
    <property type="component" value="Unassembled WGS sequence"/>
</dbReference>
<evidence type="ECO:0000313" key="11">
    <source>
        <dbReference type="Proteomes" id="UP000533080"/>
    </source>
</evidence>
<evidence type="ECO:0000256" key="6">
    <source>
        <dbReference type="ARBA" id="ARBA00023002"/>
    </source>
</evidence>
<evidence type="ECO:0000256" key="4">
    <source>
        <dbReference type="ARBA" id="ARBA00022617"/>
    </source>
</evidence>
<keyword evidence="5" id="KW-0479">Metal-binding</keyword>
<evidence type="ECO:0000313" key="10">
    <source>
        <dbReference type="EMBL" id="NOJ84024.1"/>
    </source>
</evidence>
<dbReference type="AlphaFoldDB" id="A0A7Y4IRC0"/>
<sequence length="130" mass="14424">LQPDTPRASTTQGFRHFAERLADDGAKGRMRPESFADHYSQARMFFRSQSEIEQAQMASAQVFELSKVETERVRVAVVAQLLNVDEHLAQRVADGLGLPELPAAFPAAAPVQDLPLSPALRIIDRMRPTL</sequence>
<evidence type="ECO:0000256" key="2">
    <source>
        <dbReference type="ARBA" id="ARBA00012314"/>
    </source>
</evidence>